<reference evidence="2" key="1">
    <citation type="submission" date="2019-12" db="UniProtKB">
        <authorList>
            <consortium name="WormBaseParasite"/>
        </authorList>
    </citation>
    <scope>IDENTIFICATION</scope>
</reference>
<proteinExistence type="predicted"/>
<dbReference type="AlphaFoldDB" id="A0A5S6QL75"/>
<organism evidence="1 2">
    <name type="scientific">Trichuris muris</name>
    <name type="common">Mouse whipworm</name>
    <dbReference type="NCBI Taxonomy" id="70415"/>
    <lineage>
        <taxon>Eukaryota</taxon>
        <taxon>Metazoa</taxon>
        <taxon>Ecdysozoa</taxon>
        <taxon>Nematoda</taxon>
        <taxon>Enoplea</taxon>
        <taxon>Dorylaimia</taxon>
        <taxon>Trichinellida</taxon>
        <taxon>Trichuridae</taxon>
        <taxon>Trichuris</taxon>
    </lineage>
</organism>
<accession>A0A5S6QL75</accession>
<keyword evidence="1" id="KW-1185">Reference proteome</keyword>
<evidence type="ECO:0000313" key="2">
    <source>
        <dbReference type="WBParaSite" id="TMUE_2000008091.1"/>
    </source>
</evidence>
<name>A0A5S6QL75_TRIMR</name>
<protein>
    <submittedName>
        <fullName evidence="2">Reverse transcriptase Ty1/copia-type domain-containing protein</fullName>
    </submittedName>
</protein>
<sequence>MTVYVQCTPVEAIVPRWGKKPLRAVMFAQGRLFRKRMKSRVAPPIVCHRKAAESIMAPPIYSRGSRLCEKSTKVTIGSLDCFLGIHIQRQTDGSVFVGQSGYCKRILKKFSMARASKVSAPCVKATEAEEGAQ</sequence>
<dbReference type="Proteomes" id="UP000046395">
    <property type="component" value="Unassembled WGS sequence"/>
</dbReference>
<evidence type="ECO:0000313" key="1">
    <source>
        <dbReference type="Proteomes" id="UP000046395"/>
    </source>
</evidence>
<dbReference type="WBParaSite" id="TMUE_2000008091.1">
    <property type="protein sequence ID" value="TMUE_2000008091.1"/>
    <property type="gene ID" value="WBGene00300141"/>
</dbReference>